<evidence type="ECO:0000313" key="7">
    <source>
        <dbReference type="Proteomes" id="UP000251960"/>
    </source>
</evidence>
<dbReference type="ExpressionAtlas" id="A0A3L6FQB5">
    <property type="expression patterns" value="baseline and differential"/>
</dbReference>
<evidence type="ECO:0000256" key="5">
    <source>
        <dbReference type="SAM" id="Phobius"/>
    </source>
</evidence>
<evidence type="ECO:0000313" key="6">
    <source>
        <dbReference type="EMBL" id="PWZ36641.1"/>
    </source>
</evidence>
<name>A0A3L6FQB5_MAIZE</name>
<dbReference type="PANTHER" id="PTHR44169:SF6">
    <property type="entry name" value="NADPH-DEPENDENT 1-ACYLDIHYDROXYACETONE PHOSPHATE REDUCTASE"/>
    <property type="match status" value="1"/>
</dbReference>
<dbReference type="Proteomes" id="UP000251960">
    <property type="component" value="Chromosome 2"/>
</dbReference>
<evidence type="ECO:0000256" key="4">
    <source>
        <dbReference type="SAM" id="MobiDB-lite"/>
    </source>
</evidence>
<evidence type="ECO:0000256" key="1">
    <source>
        <dbReference type="ARBA" id="ARBA00006484"/>
    </source>
</evidence>
<dbReference type="EMBL" id="NCVQ01000003">
    <property type="protein sequence ID" value="PWZ36641.1"/>
    <property type="molecule type" value="Genomic_DNA"/>
</dbReference>
<dbReference type="PRINTS" id="PR00080">
    <property type="entry name" value="SDRFAMILY"/>
</dbReference>
<keyword evidence="5" id="KW-0472">Membrane</keyword>
<dbReference type="GO" id="GO:0016491">
    <property type="term" value="F:oxidoreductase activity"/>
    <property type="evidence" value="ECO:0007669"/>
    <property type="project" value="UniProtKB-KW"/>
</dbReference>
<gene>
    <name evidence="6" type="primary">AYR1_0</name>
    <name evidence="6" type="ORF">Zm00014a_028593</name>
</gene>
<comment type="similarity">
    <text evidence="1 3">Belongs to the short-chain dehydrogenases/reductases (SDR) family.</text>
</comment>
<dbReference type="PANTHER" id="PTHR44169">
    <property type="entry name" value="NADPH-DEPENDENT 1-ACYLDIHYDROXYACETONE PHOSPHATE REDUCTASE"/>
    <property type="match status" value="1"/>
</dbReference>
<proteinExistence type="inferred from homology"/>
<dbReference type="AlphaFoldDB" id="A0A3L6FQB5"/>
<feature type="compositionally biased region" description="Low complexity" evidence="4">
    <location>
        <begin position="206"/>
        <end position="221"/>
    </location>
</feature>
<accession>A0A3L6FQB5</accession>
<dbReference type="PROSITE" id="PS51257">
    <property type="entry name" value="PROKAR_LIPOPROTEIN"/>
    <property type="match status" value="1"/>
</dbReference>
<keyword evidence="5" id="KW-1133">Transmembrane helix</keyword>
<sequence>MAASRSEERDQNQPVVLVTGCSEGGIGHAMARAFAAAGCAVVATARSRGSMRGLDGDPRFLLLELDVRSDESARAAVAGALREHGRIDVLVNNAGVHLVAPLAEVPMESFHQVFDTNVYASKEQLKKCSSLFPAKEQKTRGGRDYQKCSSLFQQKNNRAGGRASSKQRRASSKQQQQTEEGVQQAAAANRGGRRSEQQQGEGGGAQSSSKGRAAALTAAATRRGRLRSQQQQPEEGGGILVSWIMGHSFVEGEFPFVAERAWEGKHHIHLCAMRLIQAVIPHMMERRKGTIVNVGSITALAPGPWAGVYSASKAALHALSDSLRVELRSFGINVMTVAPGGTRSNLGNSSAAKYDQMHEWKYYKKYEEGLRARTGISQGPRSTPAEELAKAVVASVLRKNPPAWFAYGQYSAILSILYYAPLWFRDYLYKFVMKC</sequence>
<comment type="caution">
    <text evidence="6">The sequence shown here is derived from an EMBL/GenBank/DDBJ whole genome shotgun (WGS) entry which is preliminary data.</text>
</comment>
<dbReference type="PRINTS" id="PR01167">
    <property type="entry name" value="INSADHFAMILY"/>
</dbReference>
<feature type="compositionally biased region" description="Low complexity" evidence="4">
    <location>
        <begin position="172"/>
        <end position="190"/>
    </location>
</feature>
<keyword evidence="2" id="KW-0560">Oxidoreductase</keyword>
<reference evidence="6 7" key="1">
    <citation type="journal article" date="2018" name="Nat. Genet.">
        <title>Extensive intraspecific gene order and gene structural variations between Mo17 and other maize genomes.</title>
        <authorList>
            <person name="Sun S."/>
            <person name="Zhou Y."/>
            <person name="Chen J."/>
            <person name="Shi J."/>
            <person name="Zhao H."/>
            <person name="Zhao H."/>
            <person name="Song W."/>
            <person name="Zhang M."/>
            <person name="Cui Y."/>
            <person name="Dong X."/>
            <person name="Liu H."/>
            <person name="Ma X."/>
            <person name="Jiao Y."/>
            <person name="Wang B."/>
            <person name="Wei X."/>
            <person name="Stein J.C."/>
            <person name="Glaubitz J.C."/>
            <person name="Lu F."/>
            <person name="Yu G."/>
            <person name="Liang C."/>
            <person name="Fengler K."/>
            <person name="Li B."/>
            <person name="Rafalski A."/>
            <person name="Schnable P.S."/>
            <person name="Ware D.H."/>
            <person name="Buckler E.S."/>
            <person name="Lai J."/>
        </authorList>
    </citation>
    <scope>NUCLEOTIDE SEQUENCE [LARGE SCALE GENOMIC DNA]</scope>
    <source>
        <strain evidence="7">cv. Missouri 17</strain>
        <tissue evidence="6">Seedling</tissue>
    </source>
</reference>
<evidence type="ECO:0000256" key="2">
    <source>
        <dbReference type="ARBA" id="ARBA00023002"/>
    </source>
</evidence>
<feature type="region of interest" description="Disordered" evidence="4">
    <location>
        <begin position="153"/>
        <end position="234"/>
    </location>
</feature>
<dbReference type="PROSITE" id="PS00061">
    <property type="entry name" value="ADH_SHORT"/>
    <property type="match status" value="1"/>
</dbReference>
<protein>
    <submittedName>
        <fullName evidence="6">NADPH-dependent 1-acyldihydroxyacetone phosphate reductase</fullName>
    </submittedName>
</protein>
<keyword evidence="5" id="KW-0812">Transmembrane</keyword>
<dbReference type="InterPro" id="IPR002347">
    <property type="entry name" value="SDR_fam"/>
</dbReference>
<evidence type="ECO:0000256" key="3">
    <source>
        <dbReference type="RuleBase" id="RU000363"/>
    </source>
</evidence>
<dbReference type="Gene3D" id="3.40.50.720">
    <property type="entry name" value="NAD(P)-binding Rossmann-like Domain"/>
    <property type="match status" value="2"/>
</dbReference>
<dbReference type="Pfam" id="PF00106">
    <property type="entry name" value="adh_short"/>
    <property type="match status" value="2"/>
</dbReference>
<feature type="transmembrane region" description="Helical" evidence="5">
    <location>
        <begin position="404"/>
        <end position="424"/>
    </location>
</feature>
<organism evidence="6 7">
    <name type="scientific">Zea mays</name>
    <name type="common">Maize</name>
    <dbReference type="NCBI Taxonomy" id="4577"/>
    <lineage>
        <taxon>Eukaryota</taxon>
        <taxon>Viridiplantae</taxon>
        <taxon>Streptophyta</taxon>
        <taxon>Embryophyta</taxon>
        <taxon>Tracheophyta</taxon>
        <taxon>Spermatophyta</taxon>
        <taxon>Magnoliopsida</taxon>
        <taxon>Liliopsida</taxon>
        <taxon>Poales</taxon>
        <taxon>Poaceae</taxon>
        <taxon>PACMAD clade</taxon>
        <taxon>Panicoideae</taxon>
        <taxon>Andropogonodae</taxon>
        <taxon>Andropogoneae</taxon>
        <taxon>Tripsacinae</taxon>
        <taxon>Zea</taxon>
    </lineage>
</organism>
<dbReference type="InterPro" id="IPR020904">
    <property type="entry name" value="Sc_DH/Rdtase_CS"/>
</dbReference>
<dbReference type="SUPFAM" id="SSF51735">
    <property type="entry name" value="NAD(P)-binding Rossmann-fold domains"/>
    <property type="match status" value="2"/>
</dbReference>
<dbReference type="InterPro" id="IPR036291">
    <property type="entry name" value="NAD(P)-bd_dom_sf"/>
</dbReference>